<keyword evidence="1" id="KW-0853">WD repeat</keyword>
<feature type="repeat" description="WD" evidence="1">
    <location>
        <begin position="64"/>
        <end position="98"/>
    </location>
</feature>
<name>A0A8S1Q7Q7_PARPR</name>
<evidence type="ECO:0000313" key="4">
    <source>
        <dbReference type="Proteomes" id="UP000688137"/>
    </source>
</evidence>
<evidence type="ECO:0008006" key="5">
    <source>
        <dbReference type="Google" id="ProtNLM"/>
    </source>
</evidence>
<dbReference type="PROSITE" id="PS50082">
    <property type="entry name" value="WD_REPEATS_2"/>
    <property type="match status" value="2"/>
</dbReference>
<feature type="repeat" description="WD" evidence="1">
    <location>
        <begin position="109"/>
        <end position="151"/>
    </location>
</feature>
<dbReference type="GO" id="GO:0016226">
    <property type="term" value="P:iron-sulfur cluster assembly"/>
    <property type="evidence" value="ECO:0007669"/>
    <property type="project" value="TreeGrafter"/>
</dbReference>
<dbReference type="PROSITE" id="PS50294">
    <property type="entry name" value="WD_REPEATS_REGION"/>
    <property type="match status" value="2"/>
</dbReference>
<protein>
    <recommendedName>
        <fullName evidence="5">WD40-repeat-containing domain</fullName>
    </recommendedName>
</protein>
<comment type="caution">
    <text evidence="3">The sequence shown here is derived from an EMBL/GenBank/DDBJ whole genome shotgun (WGS) entry which is preliminary data.</text>
</comment>
<accession>A0A8S1Q7Q7</accession>
<dbReference type="Proteomes" id="UP000688137">
    <property type="component" value="Unassembled WGS sequence"/>
</dbReference>
<dbReference type="InterPro" id="IPR001680">
    <property type="entry name" value="WD40_rpt"/>
</dbReference>
<evidence type="ECO:0000313" key="2">
    <source>
        <dbReference type="EMBL" id="CAD8111193.1"/>
    </source>
</evidence>
<dbReference type="EMBL" id="CAJJDM010000150">
    <property type="protein sequence ID" value="CAD8111195.1"/>
    <property type="molecule type" value="Genomic_DNA"/>
</dbReference>
<dbReference type="PANTHER" id="PTHR19920:SF0">
    <property type="entry name" value="CYTOSOLIC IRON-SULFUR PROTEIN ASSEMBLY PROTEIN CIAO1-RELATED"/>
    <property type="match status" value="1"/>
</dbReference>
<gene>
    <name evidence="2" type="ORF">PPRIM_AZ9-3.1.T1460145</name>
    <name evidence="3" type="ORF">PPRIM_AZ9-3.1.T1460146</name>
</gene>
<sequence>MPKFRTLPVEKNYKTFVEENSIRFEKYCYAISINKDNSIIFVASDSSITLFQFKFTQLKYLQNCRNHKDYVTTLNNFKNNSQFISGSMDSNIVLWSLNLMANRKYLQILQGHTEMITCSVVLPKFENFIISGSKDNKIKFWSISQQKQQWRCVQTITDHQDSILALATNIEGSKVISSGQDNIILVIEQNKEFYWEIRQKIQVDQYGYRLNFIDEFTITFQPEKSPHMHMYKMNQMGDFQLTKNIDIAGGGQYCNLLFPSQYNSSKHLLITKNGWNLNIIRHIKQKDLFLLQESIEFADQYVYGILSDDGEYLITWDTQSSEISIKKFKKFNEEN</sequence>
<reference evidence="3" key="1">
    <citation type="submission" date="2021-01" db="EMBL/GenBank/DDBJ databases">
        <authorList>
            <consortium name="Genoscope - CEA"/>
            <person name="William W."/>
        </authorList>
    </citation>
    <scope>NUCLEOTIDE SEQUENCE</scope>
</reference>
<dbReference type="GO" id="GO:0097361">
    <property type="term" value="C:cytosolic [4Fe-4S] assembly targeting complex"/>
    <property type="evidence" value="ECO:0007669"/>
    <property type="project" value="TreeGrafter"/>
</dbReference>
<proteinExistence type="predicted"/>
<organism evidence="3 4">
    <name type="scientific">Paramecium primaurelia</name>
    <dbReference type="NCBI Taxonomy" id="5886"/>
    <lineage>
        <taxon>Eukaryota</taxon>
        <taxon>Sar</taxon>
        <taxon>Alveolata</taxon>
        <taxon>Ciliophora</taxon>
        <taxon>Intramacronucleata</taxon>
        <taxon>Oligohymenophorea</taxon>
        <taxon>Peniculida</taxon>
        <taxon>Parameciidae</taxon>
        <taxon>Paramecium</taxon>
    </lineage>
</organism>
<dbReference type="SMART" id="SM00320">
    <property type="entry name" value="WD40"/>
    <property type="match status" value="4"/>
</dbReference>
<dbReference type="PANTHER" id="PTHR19920">
    <property type="entry name" value="WD40 PROTEIN CIAO1"/>
    <property type="match status" value="1"/>
</dbReference>
<evidence type="ECO:0000313" key="3">
    <source>
        <dbReference type="EMBL" id="CAD8111195.1"/>
    </source>
</evidence>
<dbReference type="Pfam" id="PF00400">
    <property type="entry name" value="WD40"/>
    <property type="match status" value="3"/>
</dbReference>
<dbReference type="EMBL" id="CAJJDM010000150">
    <property type="protein sequence ID" value="CAD8111193.1"/>
    <property type="molecule type" value="Genomic_DNA"/>
</dbReference>
<evidence type="ECO:0000256" key="1">
    <source>
        <dbReference type="PROSITE-ProRule" id="PRU00221"/>
    </source>
</evidence>
<dbReference type="AlphaFoldDB" id="A0A8S1Q7Q7"/>
<keyword evidence="4" id="KW-1185">Reference proteome</keyword>